<name>A0A1G6XD72_9PROT</name>
<evidence type="ECO:0000256" key="1">
    <source>
        <dbReference type="SAM" id="MobiDB-lite"/>
    </source>
</evidence>
<dbReference type="STRING" id="938405.SAMN02927895_03701"/>
<dbReference type="Pfam" id="PF11749">
    <property type="entry name" value="DUF3305"/>
    <property type="match status" value="1"/>
</dbReference>
<protein>
    <recommendedName>
        <fullName evidence="4">DUF3305 domain-containing protein</fullName>
    </recommendedName>
</protein>
<reference evidence="2 3" key="1">
    <citation type="submission" date="2016-10" db="EMBL/GenBank/DDBJ databases">
        <authorList>
            <person name="de Groot N.N."/>
        </authorList>
    </citation>
    <scope>NUCLEOTIDE SEQUENCE [LARGE SCALE GENOMIC DNA]</scope>
    <source>
        <strain evidence="2 3">CPCC 100156</strain>
    </source>
</reference>
<evidence type="ECO:0000313" key="2">
    <source>
        <dbReference type="EMBL" id="SDD75992.1"/>
    </source>
</evidence>
<gene>
    <name evidence="2" type="ORF">SAMN04487779_101215</name>
</gene>
<dbReference type="RefSeq" id="WP_090664172.1">
    <property type="nucleotide sequence ID" value="NZ_FMZX01000012.1"/>
</dbReference>
<accession>A0A1G6XD72</accession>
<dbReference type="Proteomes" id="UP000198925">
    <property type="component" value="Unassembled WGS sequence"/>
</dbReference>
<dbReference type="AlphaFoldDB" id="A0A1G6XD72"/>
<dbReference type="InterPro" id="IPR021736">
    <property type="entry name" value="DUF3305"/>
</dbReference>
<keyword evidence="3" id="KW-1185">Reference proteome</keyword>
<evidence type="ECO:0000313" key="3">
    <source>
        <dbReference type="Proteomes" id="UP000198925"/>
    </source>
</evidence>
<feature type="region of interest" description="Disordered" evidence="1">
    <location>
        <begin position="148"/>
        <end position="171"/>
    </location>
</feature>
<evidence type="ECO:0008006" key="4">
    <source>
        <dbReference type="Google" id="ProtNLM"/>
    </source>
</evidence>
<organism evidence="2 3">
    <name type="scientific">Belnapia rosea</name>
    <dbReference type="NCBI Taxonomy" id="938405"/>
    <lineage>
        <taxon>Bacteria</taxon>
        <taxon>Pseudomonadati</taxon>
        <taxon>Pseudomonadota</taxon>
        <taxon>Alphaproteobacteria</taxon>
        <taxon>Acetobacterales</taxon>
        <taxon>Roseomonadaceae</taxon>
        <taxon>Belnapia</taxon>
    </lineage>
</organism>
<dbReference type="EMBL" id="FMZX01000012">
    <property type="protein sequence ID" value="SDD75992.1"/>
    <property type="molecule type" value="Genomic_DNA"/>
</dbReference>
<proteinExistence type="predicted"/>
<sequence length="171" mass="19109">MRLEVPGTIRIPVAVLAERRPAATRWADWSWRAVEVLREAPELPDWTVLREEGGSTLFFAGAAEIVLSPTDTPNYRDNMTADPPRIWVVLRPVEAEPGLALHVVTVDAGEAQLYADSGADLLESLVLPDWLRPVVDAFILEHHVERAQHKRRRDRADPDSLGTRPGGRRGQ</sequence>